<evidence type="ECO:0000256" key="5">
    <source>
        <dbReference type="RuleBase" id="RU361277"/>
    </source>
</evidence>
<evidence type="ECO:0008006" key="10">
    <source>
        <dbReference type="Google" id="ProtNLM"/>
    </source>
</evidence>
<evidence type="ECO:0000259" key="6">
    <source>
        <dbReference type="Pfam" id="PF00107"/>
    </source>
</evidence>
<dbReference type="Pfam" id="PF00107">
    <property type="entry name" value="ADH_zinc_N"/>
    <property type="match status" value="1"/>
</dbReference>
<reference evidence="8 9" key="1">
    <citation type="submission" date="2024-04" db="EMBL/GenBank/DDBJ databases">
        <authorList>
            <person name="Waldvogel A.-M."/>
            <person name="Schoenle A."/>
        </authorList>
    </citation>
    <scope>NUCLEOTIDE SEQUENCE [LARGE SCALE GENOMIC DNA]</scope>
</reference>
<sequence>MSTPGTVIECKAAVAWEPGKPLKITTVKVHPPKDHEVRIKMLYAGVCHTDWSYLYHGGQQDWPFPLVLGHEGAGVVESVGPQVTKVSPGDQVIPLFLPECGTCAQCRSGKTNMCRNNWAQSQKGVMADGTSRVSCNQQQVYQFLGVSCLSQYTVVSDAAVARIRADAPLETVCLLGCGVSTGYGAALNAAKVQRGSTCAVFGLGAVGLAAVVGCRAAGASRIIAVDSNSQKTKKALALGATEFINPQEPHKKPVQDQLREMTSGGVDYALECTGDVSSMAQALESTVEAWGVCVVAGCTEPLRIHGDQLLMGRTIKGTYFGGWRGASDLPGLVDKYMKNKKDLSLETFITKRLRLEDVNTALQLLRSGDSPVRG</sequence>
<organism evidence="8 9">
    <name type="scientific">Knipowitschia caucasica</name>
    <name type="common">Caucasian dwarf goby</name>
    <name type="synonym">Pomatoschistus caucasicus</name>
    <dbReference type="NCBI Taxonomy" id="637954"/>
    <lineage>
        <taxon>Eukaryota</taxon>
        <taxon>Metazoa</taxon>
        <taxon>Chordata</taxon>
        <taxon>Craniata</taxon>
        <taxon>Vertebrata</taxon>
        <taxon>Euteleostomi</taxon>
        <taxon>Actinopterygii</taxon>
        <taxon>Neopterygii</taxon>
        <taxon>Teleostei</taxon>
        <taxon>Neoteleostei</taxon>
        <taxon>Acanthomorphata</taxon>
        <taxon>Gobiaria</taxon>
        <taxon>Gobiiformes</taxon>
        <taxon>Gobioidei</taxon>
        <taxon>Gobiidae</taxon>
        <taxon>Gobiinae</taxon>
        <taxon>Knipowitschia</taxon>
    </lineage>
</organism>
<keyword evidence="3 5" id="KW-0862">Zinc</keyword>
<dbReference type="AlphaFoldDB" id="A0AAV2MGH8"/>
<proteinExistence type="inferred from homology"/>
<dbReference type="InterPro" id="IPR036291">
    <property type="entry name" value="NAD(P)-bd_dom_sf"/>
</dbReference>
<dbReference type="Pfam" id="PF08240">
    <property type="entry name" value="ADH_N"/>
    <property type="match status" value="1"/>
</dbReference>
<dbReference type="PANTHER" id="PTHR43880:SF32">
    <property type="entry name" value="S-(HYDROXYMETHYL)GLUTATHIONE DEHYDROGENASE"/>
    <property type="match status" value="1"/>
</dbReference>
<feature type="domain" description="Alcohol dehydrogenase-like N-terminal" evidence="7">
    <location>
        <begin position="34"/>
        <end position="161"/>
    </location>
</feature>
<dbReference type="EMBL" id="OZ035830">
    <property type="protein sequence ID" value="CAL1612533.1"/>
    <property type="molecule type" value="Genomic_DNA"/>
</dbReference>
<keyword evidence="4" id="KW-0560">Oxidoreductase</keyword>
<evidence type="ECO:0000256" key="1">
    <source>
        <dbReference type="ARBA" id="ARBA00001947"/>
    </source>
</evidence>
<dbReference type="Proteomes" id="UP001497482">
    <property type="component" value="Chromosome 8"/>
</dbReference>
<dbReference type="SUPFAM" id="SSF50129">
    <property type="entry name" value="GroES-like"/>
    <property type="match status" value="1"/>
</dbReference>
<dbReference type="GO" id="GO:0046294">
    <property type="term" value="P:formaldehyde catabolic process"/>
    <property type="evidence" value="ECO:0007669"/>
    <property type="project" value="TreeGrafter"/>
</dbReference>
<evidence type="ECO:0000256" key="3">
    <source>
        <dbReference type="ARBA" id="ARBA00022833"/>
    </source>
</evidence>
<dbReference type="GO" id="GO:0008270">
    <property type="term" value="F:zinc ion binding"/>
    <property type="evidence" value="ECO:0007669"/>
    <property type="project" value="InterPro"/>
</dbReference>
<dbReference type="InterPro" id="IPR002328">
    <property type="entry name" value="ADH_Zn_CS"/>
</dbReference>
<evidence type="ECO:0000256" key="2">
    <source>
        <dbReference type="ARBA" id="ARBA00022723"/>
    </source>
</evidence>
<dbReference type="FunFam" id="3.40.50.720:FF:000003">
    <property type="entry name" value="S-(hydroxymethyl)glutathione dehydrogenase"/>
    <property type="match status" value="1"/>
</dbReference>
<protein>
    <recommendedName>
        <fullName evidence="10">Alcohol dehydrogenase</fullName>
    </recommendedName>
</protein>
<feature type="domain" description="Alcohol dehydrogenase-like C-terminal" evidence="6">
    <location>
        <begin position="205"/>
        <end position="332"/>
    </location>
</feature>
<keyword evidence="9" id="KW-1185">Reference proteome</keyword>
<dbReference type="FunFam" id="3.90.180.10:FF:000067">
    <property type="entry name" value="alcohol dehydrogenase 1-like isoform X1"/>
    <property type="match status" value="1"/>
</dbReference>
<evidence type="ECO:0000259" key="7">
    <source>
        <dbReference type="Pfam" id="PF08240"/>
    </source>
</evidence>
<dbReference type="Gene3D" id="3.40.50.720">
    <property type="entry name" value="NAD(P)-binding Rossmann-like Domain"/>
    <property type="match status" value="1"/>
</dbReference>
<accession>A0AAV2MGH8</accession>
<evidence type="ECO:0000313" key="8">
    <source>
        <dbReference type="EMBL" id="CAL1612533.1"/>
    </source>
</evidence>
<gene>
    <name evidence="8" type="ORF">KC01_LOCUS38846</name>
</gene>
<comment type="cofactor">
    <cofactor evidence="1 5">
        <name>Zn(2+)</name>
        <dbReference type="ChEBI" id="CHEBI:29105"/>
    </cofactor>
</comment>
<dbReference type="GO" id="GO:0005829">
    <property type="term" value="C:cytosol"/>
    <property type="evidence" value="ECO:0007669"/>
    <property type="project" value="TreeGrafter"/>
</dbReference>
<dbReference type="Gene3D" id="3.90.180.10">
    <property type="entry name" value="Medium-chain alcohol dehydrogenases, catalytic domain"/>
    <property type="match status" value="1"/>
</dbReference>
<keyword evidence="2 5" id="KW-0479">Metal-binding</keyword>
<dbReference type="PROSITE" id="PS00059">
    <property type="entry name" value="ADH_ZINC"/>
    <property type="match status" value="1"/>
</dbReference>
<dbReference type="InterPro" id="IPR011032">
    <property type="entry name" value="GroES-like_sf"/>
</dbReference>
<name>A0AAV2MGH8_KNICA</name>
<evidence type="ECO:0000313" key="9">
    <source>
        <dbReference type="Proteomes" id="UP001497482"/>
    </source>
</evidence>
<comment type="similarity">
    <text evidence="5">Belongs to the zinc-containing alcohol dehydrogenase family.</text>
</comment>
<dbReference type="PANTHER" id="PTHR43880">
    <property type="entry name" value="ALCOHOL DEHYDROGENASE"/>
    <property type="match status" value="1"/>
</dbReference>
<dbReference type="GO" id="GO:0051903">
    <property type="term" value="F:S-(hydroxymethyl)glutathione dehydrogenase [NAD(P)+] activity"/>
    <property type="evidence" value="ECO:0007669"/>
    <property type="project" value="TreeGrafter"/>
</dbReference>
<evidence type="ECO:0000256" key="4">
    <source>
        <dbReference type="ARBA" id="ARBA00023002"/>
    </source>
</evidence>
<dbReference type="InterPro" id="IPR013149">
    <property type="entry name" value="ADH-like_C"/>
</dbReference>
<dbReference type="SUPFAM" id="SSF51735">
    <property type="entry name" value="NAD(P)-binding Rossmann-fold domains"/>
    <property type="match status" value="1"/>
</dbReference>
<dbReference type="InterPro" id="IPR013154">
    <property type="entry name" value="ADH-like_N"/>
</dbReference>